<accession>A0AAV7UWE4</accession>
<evidence type="ECO:0000256" key="1">
    <source>
        <dbReference type="SAM" id="MobiDB-lite"/>
    </source>
</evidence>
<comment type="caution">
    <text evidence="2">The sequence shown here is derived from an EMBL/GenBank/DDBJ whole genome shotgun (WGS) entry which is preliminary data.</text>
</comment>
<name>A0AAV7UWE4_PLEWA</name>
<feature type="compositionally biased region" description="Basic and acidic residues" evidence="1">
    <location>
        <begin position="100"/>
        <end position="134"/>
    </location>
</feature>
<dbReference type="AlphaFoldDB" id="A0AAV7UWE4"/>
<sequence>MLVLGTLGNLKRKKQVSKAMEEKGQRQQDSRLSSNPAPDTSDWRCSRAIQDNEDGLPRCLGNEEADTFPVNPDFRVLTDTKREDGLHALAEEKDAEEPGDIERSGHKREDDYRRTGNPRVPEDAADPGKEEKDA</sequence>
<evidence type="ECO:0000313" key="3">
    <source>
        <dbReference type="Proteomes" id="UP001066276"/>
    </source>
</evidence>
<dbReference type="Proteomes" id="UP001066276">
    <property type="component" value="Chromosome 2_2"/>
</dbReference>
<feature type="compositionally biased region" description="Basic and acidic residues" evidence="1">
    <location>
        <begin position="19"/>
        <end position="29"/>
    </location>
</feature>
<evidence type="ECO:0000313" key="2">
    <source>
        <dbReference type="EMBL" id="KAJ1192846.1"/>
    </source>
</evidence>
<protein>
    <submittedName>
        <fullName evidence="2">Uncharacterized protein</fullName>
    </submittedName>
</protein>
<gene>
    <name evidence="2" type="ORF">NDU88_002152</name>
</gene>
<dbReference type="EMBL" id="JANPWB010000004">
    <property type="protein sequence ID" value="KAJ1192846.1"/>
    <property type="molecule type" value="Genomic_DNA"/>
</dbReference>
<feature type="region of interest" description="Disordered" evidence="1">
    <location>
        <begin position="1"/>
        <end position="134"/>
    </location>
</feature>
<keyword evidence="3" id="KW-1185">Reference proteome</keyword>
<feature type="compositionally biased region" description="Basic and acidic residues" evidence="1">
    <location>
        <begin position="76"/>
        <end position="92"/>
    </location>
</feature>
<proteinExistence type="predicted"/>
<organism evidence="2 3">
    <name type="scientific">Pleurodeles waltl</name>
    <name type="common">Iberian ribbed newt</name>
    <dbReference type="NCBI Taxonomy" id="8319"/>
    <lineage>
        <taxon>Eukaryota</taxon>
        <taxon>Metazoa</taxon>
        <taxon>Chordata</taxon>
        <taxon>Craniata</taxon>
        <taxon>Vertebrata</taxon>
        <taxon>Euteleostomi</taxon>
        <taxon>Amphibia</taxon>
        <taxon>Batrachia</taxon>
        <taxon>Caudata</taxon>
        <taxon>Salamandroidea</taxon>
        <taxon>Salamandridae</taxon>
        <taxon>Pleurodelinae</taxon>
        <taxon>Pleurodeles</taxon>
    </lineage>
</organism>
<reference evidence="2" key="1">
    <citation type="journal article" date="2022" name="bioRxiv">
        <title>Sequencing and chromosome-scale assembly of the giantPleurodeles waltlgenome.</title>
        <authorList>
            <person name="Brown T."/>
            <person name="Elewa A."/>
            <person name="Iarovenko S."/>
            <person name="Subramanian E."/>
            <person name="Araus A.J."/>
            <person name="Petzold A."/>
            <person name="Susuki M."/>
            <person name="Suzuki K.-i.T."/>
            <person name="Hayashi T."/>
            <person name="Toyoda A."/>
            <person name="Oliveira C."/>
            <person name="Osipova E."/>
            <person name="Leigh N.D."/>
            <person name="Simon A."/>
            <person name="Yun M.H."/>
        </authorList>
    </citation>
    <scope>NUCLEOTIDE SEQUENCE</scope>
    <source>
        <strain evidence="2">20211129_DDA</strain>
        <tissue evidence="2">Liver</tissue>
    </source>
</reference>